<dbReference type="RefSeq" id="WP_251221732.1">
    <property type="nucleotide sequence ID" value="NZ_JAMBOL010000001.1"/>
</dbReference>
<comment type="caution">
    <text evidence="1">The sequence shown here is derived from an EMBL/GenBank/DDBJ whole genome shotgun (WGS) entry which is preliminary data.</text>
</comment>
<name>A0A9X2DP85_9BACI</name>
<sequence length="203" mass="23811">MKSEIVMLRRRGHSFQRIARELNTTVGQVRSCWQNAQDQCTGSAVPAIPTEEERDEITLLAEGPHVIYAYWEISEMLRNMSEQHIRQPWAKQQKYLRIYDCTDVLFDGHNAHYEQDIPLPEMTNNWFIRGMKENRSYIVDFGIWTREGTFFTLLRSNAIGTARCQPPDAGQYSEAVEQWKNGSAEEPSWLEQFCAYSYYEVIR</sequence>
<organism evidence="1 2">
    <name type="scientific">Halalkalibacter oceani</name>
    <dbReference type="NCBI Taxonomy" id="1653776"/>
    <lineage>
        <taxon>Bacteria</taxon>
        <taxon>Bacillati</taxon>
        <taxon>Bacillota</taxon>
        <taxon>Bacilli</taxon>
        <taxon>Bacillales</taxon>
        <taxon>Bacillaceae</taxon>
        <taxon>Halalkalibacter</taxon>
    </lineage>
</organism>
<reference evidence="1" key="1">
    <citation type="submission" date="2022-05" db="EMBL/GenBank/DDBJ databases">
        <title>Comparative Genomics of Spacecraft Associated Microbes.</title>
        <authorList>
            <person name="Tran M.T."/>
            <person name="Wright A."/>
            <person name="Seuylemezian A."/>
            <person name="Eisen J."/>
            <person name="Coil D."/>
        </authorList>
    </citation>
    <scope>NUCLEOTIDE SEQUENCE</scope>
    <source>
        <strain evidence="1">214.1.1</strain>
    </source>
</reference>
<evidence type="ECO:0000313" key="2">
    <source>
        <dbReference type="Proteomes" id="UP001139179"/>
    </source>
</evidence>
<accession>A0A9X2DP85</accession>
<dbReference type="InterPro" id="IPR032585">
    <property type="entry name" value="DUF4912"/>
</dbReference>
<dbReference type="Proteomes" id="UP001139179">
    <property type="component" value="Unassembled WGS sequence"/>
</dbReference>
<gene>
    <name evidence="1" type="ORF">M3202_02250</name>
</gene>
<protein>
    <submittedName>
        <fullName evidence="1">DUF4912 domain-containing protein</fullName>
    </submittedName>
</protein>
<proteinExistence type="predicted"/>
<evidence type="ECO:0000313" key="1">
    <source>
        <dbReference type="EMBL" id="MCM3712887.1"/>
    </source>
</evidence>
<dbReference type="EMBL" id="JAMBOL010000001">
    <property type="protein sequence ID" value="MCM3712887.1"/>
    <property type="molecule type" value="Genomic_DNA"/>
</dbReference>
<dbReference type="Pfam" id="PF16258">
    <property type="entry name" value="DUF4912"/>
    <property type="match status" value="1"/>
</dbReference>
<dbReference type="AlphaFoldDB" id="A0A9X2DP85"/>
<keyword evidence="2" id="KW-1185">Reference proteome</keyword>